<dbReference type="InterPro" id="IPR037257">
    <property type="entry name" value="T2SS_E_N_sf"/>
</dbReference>
<dbReference type="SMART" id="SM00382">
    <property type="entry name" value="AAA"/>
    <property type="match status" value="1"/>
</dbReference>
<gene>
    <name evidence="5" type="ORF">RGD00_05110</name>
</gene>
<dbReference type="EMBL" id="JAVKPH010000004">
    <property type="protein sequence ID" value="MDR5651969.1"/>
    <property type="molecule type" value="Genomic_DNA"/>
</dbReference>
<dbReference type="InterPro" id="IPR003593">
    <property type="entry name" value="AAA+_ATPase"/>
</dbReference>
<name>A0ABU1F6A4_9RHOB</name>
<evidence type="ECO:0000256" key="1">
    <source>
        <dbReference type="ARBA" id="ARBA00006611"/>
    </source>
</evidence>
<dbReference type="Pfam" id="PF22341">
    <property type="entry name" value="GSPE_N1E"/>
    <property type="match status" value="1"/>
</dbReference>
<evidence type="ECO:0000259" key="4">
    <source>
        <dbReference type="PROSITE" id="PS00662"/>
    </source>
</evidence>
<dbReference type="InterPro" id="IPR001482">
    <property type="entry name" value="T2SS/T4SS_dom"/>
</dbReference>
<feature type="domain" description="Bacterial type II secretion system protein E" evidence="4">
    <location>
        <begin position="308"/>
        <end position="322"/>
    </location>
</feature>
<proteinExistence type="inferred from homology"/>
<dbReference type="Gene3D" id="3.30.300.160">
    <property type="entry name" value="Type II secretion system, protein E, N-terminal domain"/>
    <property type="match status" value="1"/>
</dbReference>
<sequence>MAADPAGAGAHLPFAFARDHQVILTGGRMILGPGGEAAALAEVRRAAGAPLAVEEVDAAAFARLLDAHYSTVAGQAEDSGADIAFDLEETETGARVQDLLEDAAEAPVIELVNQLLRRAVRAGASDLHVEPLRDGIRARMRLDGTLYPILEREDVPVRRIVSRLKVMAGLDTSETRLPQDGRIALRFGGRAIDLRFSSLPGQHGERLVLRILDRQAGIRALDDLGLSPAQAAQLRRLAGRPNGIVLATGPTGSGKTTTLYSLLHLIDRRERNVVTVEDPIEYELPGISQSQVNPDIGLTFAAGLRATLRQDPDVILVGEIRDQETAKVAAQAALTGHLVLSSLHANGTLGAVTRLRDLGLDDYLIASTLRGVLAQRLVRRLCPACARAEPPAAELAHRLTAAGIPVPAMVRHAVGCPACSGTGHAGRVGIFEVAEIPDPMAAAIGQGAAEAELRALLDPGAETMTTSALRRIAAGEVSPEELARVLGDL</sequence>
<dbReference type="PANTHER" id="PTHR30258">
    <property type="entry name" value="TYPE II SECRETION SYSTEM PROTEIN GSPE-RELATED"/>
    <property type="match status" value="1"/>
</dbReference>
<evidence type="ECO:0000256" key="2">
    <source>
        <dbReference type="ARBA" id="ARBA00022741"/>
    </source>
</evidence>
<organism evidence="5 6">
    <name type="scientific">Ruixingdingia sedimenti</name>
    <dbReference type="NCBI Taxonomy" id="3073604"/>
    <lineage>
        <taxon>Bacteria</taxon>
        <taxon>Pseudomonadati</taxon>
        <taxon>Pseudomonadota</taxon>
        <taxon>Alphaproteobacteria</taxon>
        <taxon>Rhodobacterales</taxon>
        <taxon>Paracoccaceae</taxon>
        <taxon>Ruixingdingia</taxon>
    </lineage>
</organism>
<keyword evidence="2" id="KW-0547">Nucleotide-binding</keyword>
<dbReference type="Pfam" id="PF00437">
    <property type="entry name" value="T2SSE"/>
    <property type="match status" value="1"/>
</dbReference>
<dbReference type="RefSeq" id="WP_310456217.1">
    <property type="nucleotide sequence ID" value="NZ_JAVKPH010000004.1"/>
</dbReference>
<dbReference type="CDD" id="cd01129">
    <property type="entry name" value="PulE-GspE-like"/>
    <property type="match status" value="1"/>
</dbReference>
<dbReference type="PANTHER" id="PTHR30258:SF2">
    <property type="entry name" value="COMG OPERON PROTEIN 1"/>
    <property type="match status" value="1"/>
</dbReference>
<dbReference type="SUPFAM" id="SSF160246">
    <property type="entry name" value="EspE N-terminal domain-like"/>
    <property type="match status" value="1"/>
</dbReference>
<evidence type="ECO:0000313" key="5">
    <source>
        <dbReference type="EMBL" id="MDR5651969.1"/>
    </source>
</evidence>
<comment type="caution">
    <text evidence="5">The sequence shown here is derived from an EMBL/GenBank/DDBJ whole genome shotgun (WGS) entry which is preliminary data.</text>
</comment>
<evidence type="ECO:0000313" key="6">
    <source>
        <dbReference type="Proteomes" id="UP001247754"/>
    </source>
</evidence>
<dbReference type="InterPro" id="IPR054757">
    <property type="entry name" value="GSPE_N1E"/>
</dbReference>
<protein>
    <submittedName>
        <fullName evidence="5">GspE/PulE family protein</fullName>
    </submittedName>
</protein>
<dbReference type="Gene3D" id="3.30.450.90">
    <property type="match status" value="1"/>
</dbReference>
<dbReference type="Proteomes" id="UP001247754">
    <property type="component" value="Unassembled WGS sequence"/>
</dbReference>
<dbReference type="PROSITE" id="PS00662">
    <property type="entry name" value="T2SP_E"/>
    <property type="match status" value="1"/>
</dbReference>
<keyword evidence="6" id="KW-1185">Reference proteome</keyword>
<dbReference type="Gene3D" id="3.40.50.300">
    <property type="entry name" value="P-loop containing nucleotide triphosphate hydrolases"/>
    <property type="match status" value="1"/>
</dbReference>
<keyword evidence="3" id="KW-0067">ATP-binding</keyword>
<dbReference type="SUPFAM" id="SSF52540">
    <property type="entry name" value="P-loop containing nucleoside triphosphate hydrolases"/>
    <property type="match status" value="1"/>
</dbReference>
<accession>A0ABU1F6A4</accession>
<evidence type="ECO:0000256" key="3">
    <source>
        <dbReference type="ARBA" id="ARBA00022840"/>
    </source>
</evidence>
<dbReference type="InterPro" id="IPR027417">
    <property type="entry name" value="P-loop_NTPase"/>
</dbReference>
<reference evidence="5 6" key="1">
    <citation type="submission" date="2023-09" db="EMBL/GenBank/DDBJ databases">
        <title>Xinfangfangia sedmenti sp. nov., isolated the sedment.</title>
        <authorList>
            <person name="Xu L."/>
        </authorList>
    </citation>
    <scope>NUCLEOTIDE SEQUENCE [LARGE SCALE GENOMIC DNA]</scope>
    <source>
        <strain evidence="5 6">LG-4</strain>
    </source>
</reference>
<comment type="similarity">
    <text evidence="1">Belongs to the GSP E family.</text>
</comment>